<feature type="compositionally biased region" description="Basic and acidic residues" evidence="1">
    <location>
        <begin position="306"/>
        <end position="315"/>
    </location>
</feature>
<name>A0A067CXL3_SAPPC</name>
<protein>
    <submittedName>
        <fullName evidence="2">Uncharacterized protein</fullName>
    </submittedName>
</protein>
<feature type="compositionally biased region" description="Low complexity" evidence="1">
    <location>
        <begin position="325"/>
        <end position="337"/>
    </location>
</feature>
<dbReference type="AlphaFoldDB" id="A0A067CXL3"/>
<accession>A0A067CXL3</accession>
<feature type="compositionally biased region" description="Polar residues" evidence="1">
    <location>
        <begin position="158"/>
        <end position="167"/>
    </location>
</feature>
<sequence length="580" mass="62747">MADDDPYNFTIDIAGASRAKTKYDDESNEASEDRSDASLSPPKAKAKTKVKAAPAKASSQSNALDKAKNFLSKYSKPIEKPVRRRVTLDDSDEDEASEASVEPPTTKKAPVSRYDDDVSDSLDAPPTRSKVTLDDISMDESEDEPVRQPTIAAPKTVPTVQQVQSTRPAVATRTADDSDDDDPPSFHDASEDDQPPTRATAAIPVVTPPKQEEESDAYDDDDVVDEASMVEEEDEDVDDAPAKSTVVPTKASEQPTYDYSMEFSQDDNDDGPKATTMAPSAVQPVASEMSDGDNYGDESFAASEPVLERVAKEPSEDNYGDESFAASEPAAPAMEETPAYDDESFQEASVDLVVAPAVVVPPSVAPVPAPAAMVEPASSAPTLPTPRPLVEPTVTLPTATISTSVPAAPPVETSRPRVMIVREYELPERPKAEMKDASTQYTGNHVQIQADFGPQSAPSPPLDPPSVPTPTWQPPHETSQASSQFGHAPIPPLLNVSLTGSSVYRHQLAQIQLQIRRKRLETDRLLRESSAFRYTSHDETDKFVSLNRPRKLALWEALMQVDPSMSQEQAMKIEALSKSA</sequence>
<feature type="region of interest" description="Disordered" evidence="1">
    <location>
        <begin position="450"/>
        <end position="488"/>
    </location>
</feature>
<reference evidence="2 3" key="1">
    <citation type="journal article" date="2013" name="PLoS Genet.">
        <title>Distinctive expansion of potential virulence genes in the genome of the oomycete fish pathogen Saprolegnia parasitica.</title>
        <authorList>
            <person name="Jiang R.H."/>
            <person name="de Bruijn I."/>
            <person name="Haas B.J."/>
            <person name="Belmonte R."/>
            <person name="Lobach L."/>
            <person name="Christie J."/>
            <person name="van den Ackerveken G."/>
            <person name="Bottin A."/>
            <person name="Bulone V."/>
            <person name="Diaz-Moreno S.M."/>
            <person name="Dumas B."/>
            <person name="Fan L."/>
            <person name="Gaulin E."/>
            <person name="Govers F."/>
            <person name="Grenville-Briggs L.J."/>
            <person name="Horner N.R."/>
            <person name="Levin J.Z."/>
            <person name="Mammella M."/>
            <person name="Meijer H.J."/>
            <person name="Morris P."/>
            <person name="Nusbaum C."/>
            <person name="Oome S."/>
            <person name="Phillips A.J."/>
            <person name="van Rooyen D."/>
            <person name="Rzeszutek E."/>
            <person name="Saraiva M."/>
            <person name="Secombes C.J."/>
            <person name="Seidl M.F."/>
            <person name="Snel B."/>
            <person name="Stassen J.H."/>
            <person name="Sykes S."/>
            <person name="Tripathy S."/>
            <person name="van den Berg H."/>
            <person name="Vega-Arreguin J.C."/>
            <person name="Wawra S."/>
            <person name="Young S.K."/>
            <person name="Zeng Q."/>
            <person name="Dieguez-Uribeondo J."/>
            <person name="Russ C."/>
            <person name="Tyler B.M."/>
            <person name="van West P."/>
        </authorList>
    </citation>
    <scope>NUCLEOTIDE SEQUENCE [LARGE SCALE GENOMIC DNA]</scope>
    <source>
        <strain evidence="2 3">CBS 223.65</strain>
    </source>
</reference>
<dbReference type="Proteomes" id="UP000030745">
    <property type="component" value="Unassembled WGS sequence"/>
</dbReference>
<feature type="compositionally biased region" description="Pro residues" evidence="1">
    <location>
        <begin position="457"/>
        <end position="473"/>
    </location>
</feature>
<dbReference type="OrthoDB" id="79812at2759"/>
<gene>
    <name evidence="2" type="ORF">SPRG_00302</name>
</gene>
<organism evidence="2 3">
    <name type="scientific">Saprolegnia parasitica (strain CBS 223.65)</name>
    <dbReference type="NCBI Taxonomy" id="695850"/>
    <lineage>
        <taxon>Eukaryota</taxon>
        <taxon>Sar</taxon>
        <taxon>Stramenopiles</taxon>
        <taxon>Oomycota</taxon>
        <taxon>Saprolegniomycetes</taxon>
        <taxon>Saprolegniales</taxon>
        <taxon>Saprolegniaceae</taxon>
        <taxon>Saprolegnia</taxon>
    </lineage>
</organism>
<dbReference type="STRING" id="695850.A0A067CXL3"/>
<feature type="compositionally biased region" description="Polar residues" evidence="1">
    <location>
        <begin position="476"/>
        <end position="485"/>
    </location>
</feature>
<dbReference type="KEGG" id="spar:SPRG_00302"/>
<dbReference type="VEuPathDB" id="FungiDB:SPRG_00302"/>
<evidence type="ECO:0000313" key="2">
    <source>
        <dbReference type="EMBL" id="KDO35454.1"/>
    </source>
</evidence>
<dbReference type="OMA" id="KCETERI"/>
<dbReference type="GeneID" id="24122949"/>
<proteinExistence type="predicted"/>
<evidence type="ECO:0000256" key="1">
    <source>
        <dbReference type="SAM" id="MobiDB-lite"/>
    </source>
</evidence>
<dbReference type="EMBL" id="KK583189">
    <property type="protein sequence ID" value="KDO35454.1"/>
    <property type="molecule type" value="Genomic_DNA"/>
</dbReference>
<dbReference type="RefSeq" id="XP_012193794.1">
    <property type="nucleotide sequence ID" value="XM_012338404.1"/>
</dbReference>
<feature type="compositionally biased region" description="Acidic residues" evidence="1">
    <location>
        <begin position="213"/>
        <end position="239"/>
    </location>
</feature>
<feature type="compositionally biased region" description="Basic and acidic residues" evidence="1">
    <location>
        <begin position="21"/>
        <end position="36"/>
    </location>
</feature>
<evidence type="ECO:0000313" key="3">
    <source>
        <dbReference type="Proteomes" id="UP000030745"/>
    </source>
</evidence>
<feature type="region of interest" description="Disordered" evidence="1">
    <location>
        <begin position="1"/>
        <end position="345"/>
    </location>
</feature>
<keyword evidence="3" id="KW-1185">Reference proteome</keyword>